<dbReference type="Pfam" id="PF25610">
    <property type="entry name" value="HR1_TOCA"/>
    <property type="match status" value="1"/>
</dbReference>
<evidence type="ECO:0000256" key="12">
    <source>
        <dbReference type="ARBA" id="ARBA00023054"/>
    </source>
</evidence>
<dbReference type="FunFam" id="1.20.1270.60:FF:000060">
    <property type="entry name" value="Actin polymerization protein Bzz1"/>
    <property type="match status" value="1"/>
</dbReference>
<dbReference type="GO" id="GO:0032956">
    <property type="term" value="P:regulation of actin cytoskeleton organization"/>
    <property type="evidence" value="ECO:0007669"/>
    <property type="project" value="EnsemblMetazoa"/>
</dbReference>
<dbReference type="InterPro" id="IPR031160">
    <property type="entry name" value="F_BAR_dom"/>
</dbReference>
<dbReference type="GO" id="GO:0048613">
    <property type="term" value="P:embryonic ectodermal digestive tract morphogenesis"/>
    <property type="evidence" value="ECO:0007669"/>
    <property type="project" value="EnsemblMetazoa"/>
</dbReference>
<dbReference type="PANTHER" id="PTHR15735">
    <property type="entry name" value="FCH AND DOUBLE SH3 DOMAINS PROTEIN"/>
    <property type="match status" value="1"/>
</dbReference>
<dbReference type="Gene3D" id="1.20.1270.60">
    <property type="entry name" value="Arfaptin homology (AH) domain/BAR domain"/>
    <property type="match status" value="1"/>
</dbReference>
<evidence type="ECO:0000256" key="18">
    <source>
        <dbReference type="SAM" id="MobiDB-lite"/>
    </source>
</evidence>
<keyword evidence="7" id="KW-1003">Cell membrane</keyword>
<evidence type="ECO:0000256" key="5">
    <source>
        <dbReference type="ARBA" id="ARBA00009426"/>
    </source>
</evidence>
<organism evidence="22 23">
    <name type="scientific">Caenorhabditis japonica</name>
    <dbReference type="NCBI Taxonomy" id="281687"/>
    <lineage>
        <taxon>Eukaryota</taxon>
        <taxon>Metazoa</taxon>
        <taxon>Ecdysozoa</taxon>
        <taxon>Nematoda</taxon>
        <taxon>Chromadorea</taxon>
        <taxon>Rhabditida</taxon>
        <taxon>Rhabditina</taxon>
        <taxon>Rhabditomorpha</taxon>
        <taxon>Rhabditoidea</taxon>
        <taxon>Rhabditidae</taxon>
        <taxon>Peloderinae</taxon>
        <taxon>Caenorhabditis</taxon>
    </lineage>
</organism>
<evidence type="ECO:0008006" key="24">
    <source>
        <dbReference type="Google" id="ProtNLM"/>
    </source>
</evidence>
<evidence type="ECO:0000256" key="11">
    <source>
        <dbReference type="ARBA" id="ARBA00022949"/>
    </source>
</evidence>
<evidence type="ECO:0000256" key="4">
    <source>
        <dbReference type="ARBA" id="ARBA00004541"/>
    </source>
</evidence>
<dbReference type="PANTHER" id="PTHR15735:SF12">
    <property type="entry name" value="CDC42-INTERACTING PROTEIN 4, ISOFORM B"/>
    <property type="match status" value="1"/>
</dbReference>
<evidence type="ECO:0000256" key="16">
    <source>
        <dbReference type="PROSITE-ProRule" id="PRU01077"/>
    </source>
</evidence>
<evidence type="ECO:0000256" key="15">
    <source>
        <dbReference type="PROSITE-ProRule" id="PRU00192"/>
    </source>
</evidence>
<feature type="domain" description="SH3" evidence="19">
    <location>
        <begin position="516"/>
        <end position="578"/>
    </location>
</feature>
<feature type="domain" description="REM-1" evidence="21">
    <location>
        <begin position="351"/>
        <end position="428"/>
    </location>
</feature>
<accession>A0A8R1HSJ8</accession>
<dbReference type="CDD" id="cd11911">
    <property type="entry name" value="SH3_CIP4-like"/>
    <property type="match status" value="1"/>
</dbReference>
<dbReference type="InterPro" id="IPR011072">
    <property type="entry name" value="HR1_rho-bd"/>
</dbReference>
<dbReference type="SUPFAM" id="SSF103657">
    <property type="entry name" value="BAR/IMD domain-like"/>
    <property type="match status" value="1"/>
</dbReference>
<dbReference type="SUPFAM" id="SSF50044">
    <property type="entry name" value="SH3-domain"/>
    <property type="match status" value="1"/>
</dbReference>
<dbReference type="Proteomes" id="UP000005237">
    <property type="component" value="Unassembled WGS sequence"/>
</dbReference>
<keyword evidence="11" id="KW-0965">Cell junction</keyword>
<evidence type="ECO:0000256" key="17">
    <source>
        <dbReference type="SAM" id="Coils"/>
    </source>
</evidence>
<evidence type="ECO:0000256" key="10">
    <source>
        <dbReference type="ARBA" id="ARBA00022753"/>
    </source>
</evidence>
<dbReference type="GO" id="GO:0007165">
    <property type="term" value="P:signal transduction"/>
    <property type="evidence" value="ECO:0007669"/>
    <property type="project" value="InterPro"/>
</dbReference>
<keyword evidence="6 15" id="KW-0728">SH3 domain</keyword>
<dbReference type="Gene3D" id="6.10.140.470">
    <property type="match status" value="1"/>
</dbReference>
<comment type="subcellular location">
    <subcellularLocation>
        <location evidence="2">Cell junction</location>
    </subcellularLocation>
    <subcellularLocation>
        <location evidence="3">Cell membrane</location>
        <topology evidence="3">Peripheral membrane protein</topology>
        <orientation evidence="3">Cytoplasmic side</orientation>
    </subcellularLocation>
    <subcellularLocation>
        <location evidence="4">Cytoplasmic vesicle</location>
    </subcellularLocation>
    <subcellularLocation>
        <location evidence="1">Recycling endosome</location>
    </subcellularLocation>
</comment>
<sequence length="578" mass="64224">MNDGNWDELWDQQVALNEYTGKGIDLLERVQMYAKERASIELEYSTKLKALSKKCLMKVKNESELWNGVSYVKGYQNVINGIVPVATQHETIAENLKTNVIPFATTKIAEYRITKKQLEVDNANIMKQLSIVTTEMMKAHKEYGKSFKETEAAMLKYAKAEKNMEISRLELEKTKNNYQVKSGLLEESKQSYAAMTSKANDEQAEHFERKLPTLLENYKKLHTNRILDTVEILNKCVEAESSVNTIIASCHNDMRRDISLIDPNRDANLVVENLKSGHPRPQPYIFEDLGHPQSFLGACGGSIGDGMDATLKKGTLMGRKEAKGVARKQSMHQKFFGGSTDKKAENSEYGTLPPLQRARKLAGKISDLEREKERAVQSREGVTKMQAAYRENPKLGNPSDCDAQLAQYTKEIDALTTQIQKFQVIHDDVNAQLGAGCLSANSVGGSDTPPSVRSVSSASSGVTSRVNTINDTHRAGVGSGRRESYSGSGASDNDPTLNGNGNGRDELYEECSNPNPVLGEAIAQFSFDGSQEGTIRMEAMEKLWLVEKDEGDGWTRVRKENNSADGFVPSSYLKPTWY</sequence>
<evidence type="ECO:0000259" key="19">
    <source>
        <dbReference type="PROSITE" id="PS50002"/>
    </source>
</evidence>
<keyword evidence="8" id="KW-0963">Cytoplasm</keyword>
<evidence type="ECO:0000256" key="13">
    <source>
        <dbReference type="ARBA" id="ARBA00023136"/>
    </source>
</evidence>
<dbReference type="CDD" id="cd11619">
    <property type="entry name" value="HR1_CIP4-like"/>
    <property type="match status" value="1"/>
</dbReference>
<keyword evidence="13" id="KW-0472">Membrane</keyword>
<dbReference type="Pfam" id="PF00611">
    <property type="entry name" value="FCH"/>
    <property type="match status" value="1"/>
</dbReference>
<feature type="coiled-coil region" evidence="17">
    <location>
        <begin position="157"/>
        <end position="205"/>
    </location>
</feature>
<dbReference type="EnsemblMetazoa" id="CJA05484.1">
    <property type="protein sequence ID" value="CJA05484.1"/>
    <property type="gene ID" value="WBGene00124688"/>
</dbReference>
<dbReference type="FunFam" id="2.30.30.40:FF:000203">
    <property type="entry name" value="Cdc42-interacting protein 4, isoform F"/>
    <property type="match status" value="1"/>
</dbReference>
<dbReference type="InterPro" id="IPR001452">
    <property type="entry name" value="SH3_domain"/>
</dbReference>
<dbReference type="InterPro" id="IPR057870">
    <property type="entry name" value="HR1_TOCA"/>
</dbReference>
<comment type="similarity">
    <text evidence="5">Belongs to the FNBP1 family.</text>
</comment>
<proteinExistence type="inferred from homology"/>
<evidence type="ECO:0000259" key="21">
    <source>
        <dbReference type="PROSITE" id="PS51860"/>
    </source>
</evidence>
<dbReference type="GO" id="GO:2000370">
    <property type="term" value="P:positive regulation of clathrin-dependent endocytosis"/>
    <property type="evidence" value="ECO:0007669"/>
    <property type="project" value="EnsemblMetazoa"/>
</dbReference>
<evidence type="ECO:0000256" key="14">
    <source>
        <dbReference type="ARBA" id="ARBA00023329"/>
    </source>
</evidence>
<feature type="region of interest" description="Disordered" evidence="18">
    <location>
        <begin position="442"/>
        <end position="513"/>
    </location>
</feature>
<dbReference type="Gene3D" id="2.30.30.40">
    <property type="entry name" value="SH3 Domains"/>
    <property type="match status" value="1"/>
</dbReference>
<dbReference type="PROSITE" id="PS50002">
    <property type="entry name" value="SH3"/>
    <property type="match status" value="1"/>
</dbReference>
<dbReference type="GO" id="GO:0005886">
    <property type="term" value="C:plasma membrane"/>
    <property type="evidence" value="ECO:0007669"/>
    <property type="project" value="UniProtKB-SubCell"/>
</dbReference>
<evidence type="ECO:0000313" key="22">
    <source>
        <dbReference type="EnsemblMetazoa" id="CJA05484.1"/>
    </source>
</evidence>
<reference evidence="23" key="1">
    <citation type="submission" date="2010-08" db="EMBL/GenBank/DDBJ databases">
        <authorList>
            <consortium name="Caenorhabditis japonica Sequencing Consortium"/>
            <person name="Wilson R.K."/>
        </authorList>
    </citation>
    <scope>NUCLEOTIDE SEQUENCE [LARGE SCALE GENOMIC DNA]</scope>
    <source>
        <strain evidence="23">DF5081</strain>
    </source>
</reference>
<evidence type="ECO:0000256" key="8">
    <source>
        <dbReference type="ARBA" id="ARBA00022490"/>
    </source>
</evidence>
<keyword evidence="12 16" id="KW-0175">Coiled coil</keyword>
<dbReference type="InterPro" id="IPR001060">
    <property type="entry name" value="FCH_dom"/>
</dbReference>
<protein>
    <recommendedName>
        <fullName evidence="24">Transducer of Cdc42-dependent actin assembly protein 1</fullName>
    </recommendedName>
</protein>
<dbReference type="GO" id="GO:1901046">
    <property type="term" value="P:positive regulation of egg-laying behavior"/>
    <property type="evidence" value="ECO:0007669"/>
    <property type="project" value="EnsemblMetazoa"/>
</dbReference>
<dbReference type="GO" id="GO:0005911">
    <property type="term" value="C:cell-cell junction"/>
    <property type="evidence" value="ECO:0007669"/>
    <property type="project" value="EnsemblMetazoa"/>
</dbReference>
<keyword evidence="23" id="KW-1185">Reference proteome</keyword>
<dbReference type="AlphaFoldDB" id="A0A8R1HSJ8"/>
<evidence type="ECO:0000256" key="1">
    <source>
        <dbReference type="ARBA" id="ARBA00004172"/>
    </source>
</evidence>
<evidence type="ECO:0000256" key="3">
    <source>
        <dbReference type="ARBA" id="ARBA00004413"/>
    </source>
</evidence>
<feature type="domain" description="F-BAR" evidence="20">
    <location>
        <begin position="1"/>
        <end position="266"/>
    </location>
</feature>
<evidence type="ECO:0000256" key="7">
    <source>
        <dbReference type="ARBA" id="ARBA00022475"/>
    </source>
</evidence>
<evidence type="ECO:0000259" key="20">
    <source>
        <dbReference type="PROSITE" id="PS51741"/>
    </source>
</evidence>
<evidence type="ECO:0000313" key="23">
    <source>
        <dbReference type="Proteomes" id="UP000005237"/>
    </source>
</evidence>
<feature type="compositionally biased region" description="Low complexity" evidence="18">
    <location>
        <begin position="451"/>
        <end position="466"/>
    </location>
</feature>
<dbReference type="PROSITE" id="PS51860">
    <property type="entry name" value="REM_1"/>
    <property type="match status" value="1"/>
</dbReference>
<dbReference type="GO" id="GO:0055037">
    <property type="term" value="C:recycling endosome"/>
    <property type="evidence" value="ECO:0007669"/>
    <property type="project" value="UniProtKB-SubCell"/>
</dbReference>
<dbReference type="InterPro" id="IPR027267">
    <property type="entry name" value="AH/BAR_dom_sf"/>
</dbReference>
<evidence type="ECO:0000256" key="2">
    <source>
        <dbReference type="ARBA" id="ARBA00004282"/>
    </source>
</evidence>
<dbReference type="GO" id="GO:1904703">
    <property type="term" value="P:negative regulation of protein localization to adherens junction"/>
    <property type="evidence" value="ECO:0007669"/>
    <property type="project" value="EnsemblMetazoa"/>
</dbReference>
<dbReference type="GO" id="GO:0006897">
    <property type="term" value="P:endocytosis"/>
    <property type="evidence" value="ECO:0007669"/>
    <property type="project" value="UniProtKB-KW"/>
</dbReference>
<dbReference type="InterPro" id="IPR036028">
    <property type="entry name" value="SH3-like_dom_sf"/>
</dbReference>
<reference evidence="22" key="2">
    <citation type="submission" date="2022-06" db="UniProtKB">
        <authorList>
            <consortium name="EnsemblMetazoa"/>
        </authorList>
    </citation>
    <scope>IDENTIFICATION</scope>
    <source>
        <strain evidence="22">DF5081</strain>
    </source>
</reference>
<keyword evidence="9" id="KW-0254">Endocytosis</keyword>
<keyword evidence="10" id="KW-0967">Endosome</keyword>
<evidence type="ECO:0000256" key="9">
    <source>
        <dbReference type="ARBA" id="ARBA00022583"/>
    </source>
</evidence>
<dbReference type="PROSITE" id="PS51741">
    <property type="entry name" value="F_BAR"/>
    <property type="match status" value="1"/>
</dbReference>
<name>A0A8R1HSJ8_CAEJA</name>
<evidence type="ECO:0000256" key="6">
    <source>
        <dbReference type="ARBA" id="ARBA00022443"/>
    </source>
</evidence>
<dbReference type="SMART" id="SM00326">
    <property type="entry name" value="SH3"/>
    <property type="match status" value="1"/>
</dbReference>
<dbReference type="SMART" id="SM00055">
    <property type="entry name" value="FCH"/>
    <property type="match status" value="1"/>
</dbReference>
<keyword evidence="14" id="KW-0968">Cytoplasmic vesicle</keyword>